<proteinExistence type="predicted"/>
<evidence type="ECO:0000313" key="2">
    <source>
        <dbReference type="Proteomes" id="UP000030669"/>
    </source>
</evidence>
<evidence type="ECO:0008006" key="3">
    <source>
        <dbReference type="Google" id="ProtNLM"/>
    </source>
</evidence>
<keyword evidence="2" id="KW-1185">Reference proteome</keyword>
<accession>S7Q845</accession>
<dbReference type="Proteomes" id="UP000030669">
    <property type="component" value="Unassembled WGS sequence"/>
</dbReference>
<dbReference type="EMBL" id="KB469300">
    <property type="protein sequence ID" value="EPQ56156.1"/>
    <property type="molecule type" value="Genomic_DNA"/>
</dbReference>
<gene>
    <name evidence="1" type="ORF">GLOTRDRAFT_137971</name>
</gene>
<dbReference type="GeneID" id="19303875"/>
<reference evidence="1 2" key="1">
    <citation type="journal article" date="2012" name="Science">
        <title>The Paleozoic origin of enzymatic lignin decomposition reconstructed from 31 fungal genomes.</title>
        <authorList>
            <person name="Floudas D."/>
            <person name="Binder M."/>
            <person name="Riley R."/>
            <person name="Barry K."/>
            <person name="Blanchette R.A."/>
            <person name="Henrissat B."/>
            <person name="Martinez A.T."/>
            <person name="Otillar R."/>
            <person name="Spatafora J.W."/>
            <person name="Yadav J.S."/>
            <person name="Aerts A."/>
            <person name="Benoit I."/>
            <person name="Boyd A."/>
            <person name="Carlson A."/>
            <person name="Copeland A."/>
            <person name="Coutinho P.M."/>
            <person name="de Vries R.P."/>
            <person name="Ferreira P."/>
            <person name="Findley K."/>
            <person name="Foster B."/>
            <person name="Gaskell J."/>
            <person name="Glotzer D."/>
            <person name="Gorecki P."/>
            <person name="Heitman J."/>
            <person name="Hesse C."/>
            <person name="Hori C."/>
            <person name="Igarashi K."/>
            <person name="Jurgens J.A."/>
            <person name="Kallen N."/>
            <person name="Kersten P."/>
            <person name="Kohler A."/>
            <person name="Kuees U."/>
            <person name="Kumar T.K.A."/>
            <person name="Kuo A."/>
            <person name="LaButti K."/>
            <person name="Larrondo L.F."/>
            <person name="Lindquist E."/>
            <person name="Ling A."/>
            <person name="Lombard V."/>
            <person name="Lucas S."/>
            <person name="Lundell T."/>
            <person name="Martin R."/>
            <person name="McLaughlin D.J."/>
            <person name="Morgenstern I."/>
            <person name="Morin E."/>
            <person name="Murat C."/>
            <person name="Nagy L.G."/>
            <person name="Nolan M."/>
            <person name="Ohm R.A."/>
            <person name="Patyshakuliyeva A."/>
            <person name="Rokas A."/>
            <person name="Ruiz-Duenas F.J."/>
            <person name="Sabat G."/>
            <person name="Salamov A."/>
            <person name="Samejima M."/>
            <person name="Schmutz J."/>
            <person name="Slot J.C."/>
            <person name="St John F."/>
            <person name="Stenlid J."/>
            <person name="Sun H."/>
            <person name="Sun S."/>
            <person name="Syed K."/>
            <person name="Tsang A."/>
            <person name="Wiebenga A."/>
            <person name="Young D."/>
            <person name="Pisabarro A."/>
            <person name="Eastwood D.C."/>
            <person name="Martin F."/>
            <person name="Cullen D."/>
            <person name="Grigoriev I.V."/>
            <person name="Hibbett D.S."/>
        </authorList>
    </citation>
    <scope>NUCLEOTIDE SEQUENCE [LARGE SCALE GENOMIC DNA]</scope>
    <source>
        <strain evidence="1 2">ATCC 11539</strain>
    </source>
</reference>
<dbReference type="RefSeq" id="XP_007864929.1">
    <property type="nucleotide sequence ID" value="XM_007866738.1"/>
</dbReference>
<evidence type="ECO:0000313" key="1">
    <source>
        <dbReference type="EMBL" id="EPQ56156.1"/>
    </source>
</evidence>
<dbReference type="AlphaFoldDB" id="S7Q845"/>
<dbReference type="KEGG" id="gtr:GLOTRDRAFT_137971"/>
<name>S7Q845_GLOTA</name>
<sequence>MDASTAARFEELYKRALDGEIDDLRPLTHFLEREDTPNLDTDQSHAILNLLNVRFRKYDHKDFCDGAGVDLAWDASAWITKFIQSNPEGVTDHGRGLSELWDSAWSFIYGSIQPLIAGDLLQPQHEREEEDFMLGAMAGLLLQLNDDPSTWPRMIQTRGFIPTVVFLWVAEIRGAAEQNDAYSFRITLLLRGLLTDMTNDVLQNFVQQFQEYSPLIARAVTPYLHLACVHDYLIEDYMPLIIDMMSDLSFMNHGFYRAFVASGSVTAGTKLLFRLAFSLPRQPDAARDECYDMTLKAILSFLYTVIASDSALGPVALAEACNAGLLQALLQCDPEVPNSGYADYYHLLEKVLPSYAVDSGVLHLLNECISSVQRWSGCPEVMARLSPGMSIAWKNFTDAIRDAQIASAAGGSTPGSAPVP</sequence>
<protein>
    <recommendedName>
        <fullName evidence="3">ARM repeat-containing protein</fullName>
    </recommendedName>
</protein>
<dbReference type="HOGENOM" id="CLU_653924_0_0_1"/>
<organism evidence="1 2">
    <name type="scientific">Gloeophyllum trabeum (strain ATCC 11539 / FP-39264 / Madison 617)</name>
    <name type="common">Brown rot fungus</name>
    <dbReference type="NCBI Taxonomy" id="670483"/>
    <lineage>
        <taxon>Eukaryota</taxon>
        <taxon>Fungi</taxon>
        <taxon>Dikarya</taxon>
        <taxon>Basidiomycota</taxon>
        <taxon>Agaricomycotina</taxon>
        <taxon>Agaricomycetes</taxon>
        <taxon>Gloeophyllales</taxon>
        <taxon>Gloeophyllaceae</taxon>
        <taxon>Gloeophyllum</taxon>
    </lineage>
</organism>